<dbReference type="FunFam" id="1.10.340.30:FF:000002">
    <property type="entry name" value="Adenine DNA glycosylase"/>
    <property type="match status" value="1"/>
</dbReference>
<feature type="domain" description="HhH-GPD" evidence="16">
    <location>
        <begin position="45"/>
        <end position="190"/>
    </location>
</feature>
<dbReference type="OrthoDB" id="9802365at2"/>
<dbReference type="GO" id="GO:0035485">
    <property type="term" value="F:adenine/guanine mispair binding"/>
    <property type="evidence" value="ECO:0007669"/>
    <property type="project" value="TreeGrafter"/>
</dbReference>
<feature type="region of interest" description="Disordered" evidence="15">
    <location>
        <begin position="238"/>
        <end position="271"/>
    </location>
</feature>
<name>A0A2U3LAK3_9BACT</name>
<evidence type="ECO:0000256" key="1">
    <source>
        <dbReference type="ARBA" id="ARBA00000843"/>
    </source>
</evidence>
<reference evidence="18" key="1">
    <citation type="submission" date="2018-02" db="EMBL/GenBank/DDBJ databases">
        <authorList>
            <person name="Hausmann B."/>
        </authorList>
    </citation>
    <scope>NUCLEOTIDE SEQUENCE [LARGE SCALE GENOMIC DNA]</scope>
    <source>
        <strain evidence="18">Peat soil MAG SbA1</strain>
    </source>
</reference>
<keyword evidence="14" id="KW-0326">Glycosidase</keyword>
<evidence type="ECO:0000256" key="14">
    <source>
        <dbReference type="ARBA" id="ARBA00023295"/>
    </source>
</evidence>
<evidence type="ECO:0000256" key="5">
    <source>
        <dbReference type="ARBA" id="ARBA00012045"/>
    </source>
</evidence>
<dbReference type="Gene3D" id="1.10.340.30">
    <property type="entry name" value="Hypothetical protein, domain 2"/>
    <property type="match status" value="1"/>
</dbReference>
<dbReference type="InterPro" id="IPR011257">
    <property type="entry name" value="DNA_glycosylase"/>
</dbReference>
<dbReference type="GO" id="GO:0006298">
    <property type="term" value="P:mismatch repair"/>
    <property type="evidence" value="ECO:0007669"/>
    <property type="project" value="TreeGrafter"/>
</dbReference>
<evidence type="ECO:0000313" key="17">
    <source>
        <dbReference type="EMBL" id="SPF48974.1"/>
    </source>
</evidence>
<keyword evidence="11" id="KW-0408">Iron</keyword>
<dbReference type="PROSITE" id="PS01155">
    <property type="entry name" value="ENDONUCLEASE_III_2"/>
    <property type="match status" value="1"/>
</dbReference>
<keyword evidence="13" id="KW-0234">DNA repair</keyword>
<evidence type="ECO:0000259" key="16">
    <source>
        <dbReference type="SMART" id="SM00478"/>
    </source>
</evidence>
<dbReference type="SMART" id="SM00478">
    <property type="entry name" value="ENDO3c"/>
    <property type="match status" value="1"/>
</dbReference>
<dbReference type="PANTHER" id="PTHR42944:SF1">
    <property type="entry name" value="ADENINE DNA GLYCOSYLASE"/>
    <property type="match status" value="1"/>
</dbReference>
<keyword evidence="9" id="KW-0227">DNA damage</keyword>
<proteinExistence type="inferred from homology"/>
<evidence type="ECO:0000256" key="6">
    <source>
        <dbReference type="ARBA" id="ARBA00022023"/>
    </source>
</evidence>
<dbReference type="Pfam" id="PF00633">
    <property type="entry name" value="HHH"/>
    <property type="match status" value="1"/>
</dbReference>
<comment type="similarity">
    <text evidence="4">Belongs to the Nth/MutY family.</text>
</comment>
<dbReference type="EMBL" id="OMOD01000188">
    <property type="protein sequence ID" value="SPF48974.1"/>
    <property type="molecule type" value="Genomic_DNA"/>
</dbReference>
<evidence type="ECO:0000256" key="13">
    <source>
        <dbReference type="ARBA" id="ARBA00023204"/>
    </source>
</evidence>
<dbReference type="InterPro" id="IPR044298">
    <property type="entry name" value="MIG/MutY"/>
</dbReference>
<keyword evidence="12" id="KW-0411">Iron-sulfur</keyword>
<organism evidence="17 18">
    <name type="scientific">Candidatus Sulfotelmatobacter kueseliae</name>
    <dbReference type="NCBI Taxonomy" id="2042962"/>
    <lineage>
        <taxon>Bacteria</taxon>
        <taxon>Pseudomonadati</taxon>
        <taxon>Acidobacteriota</taxon>
        <taxon>Terriglobia</taxon>
        <taxon>Terriglobales</taxon>
        <taxon>Candidatus Korobacteraceae</taxon>
        <taxon>Candidatus Sulfotelmatobacter</taxon>
    </lineage>
</organism>
<keyword evidence="8" id="KW-0479">Metal-binding</keyword>
<dbReference type="Gene3D" id="1.10.1670.10">
    <property type="entry name" value="Helix-hairpin-Helix base-excision DNA repair enzymes (C-terminal)"/>
    <property type="match status" value="1"/>
</dbReference>
<dbReference type="InterPro" id="IPR004036">
    <property type="entry name" value="Endonuclease-III-like_CS2"/>
</dbReference>
<accession>A0A2U3LAK3</accession>
<dbReference type="GO" id="GO:0046872">
    <property type="term" value="F:metal ion binding"/>
    <property type="evidence" value="ECO:0007669"/>
    <property type="project" value="UniProtKB-KW"/>
</dbReference>
<dbReference type="AlphaFoldDB" id="A0A2U3LAK3"/>
<dbReference type="CDD" id="cd00056">
    <property type="entry name" value="ENDO3c"/>
    <property type="match status" value="1"/>
</dbReference>
<dbReference type="GO" id="GO:0034039">
    <property type="term" value="F:8-oxo-7,8-dihydroguanine DNA N-glycosylase activity"/>
    <property type="evidence" value="ECO:0007669"/>
    <property type="project" value="TreeGrafter"/>
</dbReference>
<keyword evidence="7" id="KW-0004">4Fe-4S</keyword>
<dbReference type="Proteomes" id="UP000238701">
    <property type="component" value="Unassembled WGS sequence"/>
</dbReference>
<evidence type="ECO:0000313" key="18">
    <source>
        <dbReference type="Proteomes" id="UP000238701"/>
    </source>
</evidence>
<dbReference type="InterPro" id="IPR023170">
    <property type="entry name" value="HhH_base_excis_C"/>
</dbReference>
<comment type="function">
    <text evidence="3">Adenine glycosylase active on G-A mispairs. MutY also corrects error-prone DNA synthesis past GO lesions which are due to the oxidatively damaged form of guanine: 7,8-dihydro-8-oxoguanine (8-oxo-dGTP).</text>
</comment>
<dbReference type="EC" id="3.2.2.31" evidence="5"/>
<dbReference type="GO" id="GO:0006284">
    <property type="term" value="P:base-excision repair"/>
    <property type="evidence" value="ECO:0007669"/>
    <property type="project" value="InterPro"/>
</dbReference>
<evidence type="ECO:0000256" key="8">
    <source>
        <dbReference type="ARBA" id="ARBA00022723"/>
    </source>
</evidence>
<dbReference type="PANTHER" id="PTHR42944">
    <property type="entry name" value="ADENINE DNA GLYCOSYLASE"/>
    <property type="match status" value="1"/>
</dbReference>
<dbReference type="GO" id="GO:0000701">
    <property type="term" value="F:purine-specific mismatch base pair DNA N-glycosylase activity"/>
    <property type="evidence" value="ECO:0007669"/>
    <property type="project" value="UniProtKB-EC"/>
</dbReference>
<evidence type="ECO:0000256" key="7">
    <source>
        <dbReference type="ARBA" id="ARBA00022485"/>
    </source>
</evidence>
<evidence type="ECO:0000256" key="15">
    <source>
        <dbReference type="SAM" id="MobiDB-lite"/>
    </source>
</evidence>
<protein>
    <recommendedName>
        <fullName evidence="6">Adenine DNA glycosylase</fullName>
        <ecNumber evidence="5">3.2.2.31</ecNumber>
    </recommendedName>
</protein>
<comment type="catalytic activity">
    <reaction evidence="1">
        <text>Hydrolyzes free adenine bases from 7,8-dihydro-8-oxoguanine:adenine mismatched double-stranded DNA, leaving an apurinic site.</text>
        <dbReference type="EC" id="3.2.2.31"/>
    </reaction>
</comment>
<evidence type="ECO:0000256" key="2">
    <source>
        <dbReference type="ARBA" id="ARBA00001966"/>
    </source>
</evidence>
<evidence type="ECO:0000256" key="4">
    <source>
        <dbReference type="ARBA" id="ARBA00008343"/>
    </source>
</evidence>
<evidence type="ECO:0000256" key="9">
    <source>
        <dbReference type="ARBA" id="ARBA00022763"/>
    </source>
</evidence>
<dbReference type="SUPFAM" id="SSF48150">
    <property type="entry name" value="DNA-glycosylase"/>
    <property type="match status" value="1"/>
</dbReference>
<gene>
    <name evidence="17" type="ORF">SBA1_90108</name>
</gene>
<evidence type="ECO:0000256" key="3">
    <source>
        <dbReference type="ARBA" id="ARBA00002933"/>
    </source>
</evidence>
<dbReference type="InterPro" id="IPR003265">
    <property type="entry name" value="HhH-GPD_domain"/>
</dbReference>
<evidence type="ECO:0000256" key="10">
    <source>
        <dbReference type="ARBA" id="ARBA00022801"/>
    </source>
</evidence>
<dbReference type="InterPro" id="IPR000445">
    <property type="entry name" value="HhH_motif"/>
</dbReference>
<evidence type="ECO:0000256" key="12">
    <source>
        <dbReference type="ARBA" id="ARBA00023014"/>
    </source>
</evidence>
<dbReference type="GO" id="GO:0051539">
    <property type="term" value="F:4 iron, 4 sulfur cluster binding"/>
    <property type="evidence" value="ECO:0007669"/>
    <property type="project" value="UniProtKB-KW"/>
</dbReference>
<dbReference type="GO" id="GO:0032357">
    <property type="term" value="F:oxidized purine DNA binding"/>
    <property type="evidence" value="ECO:0007669"/>
    <property type="project" value="TreeGrafter"/>
</dbReference>
<keyword evidence="10" id="KW-0378">Hydrolase</keyword>
<dbReference type="Pfam" id="PF00730">
    <property type="entry name" value="HhH-GPD"/>
    <property type="match status" value="1"/>
</dbReference>
<comment type="cofactor">
    <cofactor evidence="2">
        <name>[4Fe-4S] cluster</name>
        <dbReference type="ChEBI" id="CHEBI:49883"/>
    </cofactor>
</comment>
<sequence>MAHPNSFRTRLLAWYDTHARKLPWRAPPRAKKSRDPYRVWLSEIMLQQTRVAAVIEHYREFLRRFPTVEKLASAREASVLAAWSGLGYYRRARMLHAAAKIIVHDLNGQFPATAEGWLALPGIGRYTAAAVASIVFGEAVAVVDGNVERVLQRVSGQRLAGQELWRAAEHLLDPARPGDFNQAMMELGATVCTPRAPACLTCPVVKLCATRGEMPRSAKTPRQNKREIHYALCQTKNGQGSCGDGRPRKPALSDPEHSEGESNGSGGPDVSGRSFGERAVFLVQRPPDARLMAGMWELPEIAQPQNHCKPAFTLRHSITVTDHTVRVWCPPAPPSASGEWILSSRLGRIPLTGLARKILYKAGVIASKEPKLVD</sequence>
<evidence type="ECO:0000256" key="11">
    <source>
        <dbReference type="ARBA" id="ARBA00023004"/>
    </source>
</evidence>